<organism evidence="17 18">
    <name type="scientific">Globodera rostochiensis</name>
    <name type="common">Golden nematode worm</name>
    <name type="synonym">Heterodera rostochiensis</name>
    <dbReference type="NCBI Taxonomy" id="31243"/>
    <lineage>
        <taxon>Eukaryota</taxon>
        <taxon>Metazoa</taxon>
        <taxon>Ecdysozoa</taxon>
        <taxon>Nematoda</taxon>
        <taxon>Chromadorea</taxon>
        <taxon>Rhabditida</taxon>
        <taxon>Tylenchina</taxon>
        <taxon>Tylenchomorpha</taxon>
        <taxon>Tylenchoidea</taxon>
        <taxon>Heteroderidae</taxon>
        <taxon>Heteroderinae</taxon>
        <taxon>Globodera</taxon>
    </lineage>
</organism>
<dbReference type="Gene3D" id="3.90.230.10">
    <property type="entry name" value="Creatinase/methionine aminopeptidase superfamily"/>
    <property type="match status" value="1"/>
</dbReference>
<dbReference type="InterPro" id="IPR029149">
    <property type="entry name" value="Creatin/AminoP/Spt16_N"/>
</dbReference>
<evidence type="ECO:0000256" key="6">
    <source>
        <dbReference type="ARBA" id="ARBA00022997"/>
    </source>
</evidence>
<dbReference type="FunFam" id="3.90.230.10:FF:000002">
    <property type="entry name" value="Xaa-Pro aminopeptidase 3"/>
    <property type="match status" value="1"/>
</dbReference>
<evidence type="ECO:0000256" key="10">
    <source>
        <dbReference type="ARBA" id="ARBA00044051"/>
    </source>
</evidence>
<evidence type="ECO:0000256" key="2">
    <source>
        <dbReference type="ARBA" id="ARBA00011738"/>
    </source>
</evidence>
<dbReference type="GO" id="GO:0070006">
    <property type="term" value="F:metalloaminopeptidase activity"/>
    <property type="evidence" value="ECO:0007669"/>
    <property type="project" value="InterPro"/>
</dbReference>
<dbReference type="SUPFAM" id="SSF53092">
    <property type="entry name" value="Creatinase/prolidase N-terminal domain"/>
    <property type="match status" value="1"/>
</dbReference>
<accession>A0A914HZD2</accession>
<evidence type="ECO:0000313" key="17">
    <source>
        <dbReference type="Proteomes" id="UP000887572"/>
    </source>
</evidence>
<comment type="cofactor">
    <cofactor evidence="1">
        <name>Mn(2+)</name>
        <dbReference type="ChEBI" id="CHEBI:29035"/>
    </cofactor>
</comment>
<dbReference type="WBParaSite" id="Gr19_v10_g5483.t1">
    <property type="protein sequence ID" value="Gr19_v10_g5483.t1"/>
    <property type="gene ID" value="Gr19_v10_g5483"/>
</dbReference>
<dbReference type="EC" id="3.4.13.9" evidence="10"/>
<keyword evidence="6" id="KW-0224">Dipeptidase</keyword>
<comment type="catalytic activity">
    <reaction evidence="15">
        <text>Xaa-L-Pro dipeptide + H2O = an L-alpha-amino acid + L-proline</text>
        <dbReference type="Rhea" id="RHEA:76407"/>
        <dbReference type="ChEBI" id="CHEBI:15377"/>
        <dbReference type="ChEBI" id="CHEBI:59869"/>
        <dbReference type="ChEBI" id="CHEBI:60039"/>
        <dbReference type="ChEBI" id="CHEBI:195196"/>
        <dbReference type="EC" id="3.4.13.9"/>
    </reaction>
</comment>
<comment type="subunit">
    <text evidence="2">Homodimer.</text>
</comment>
<keyword evidence="4" id="KW-0479">Metal-binding</keyword>
<name>A0A914HZD2_GLORO</name>
<keyword evidence="8" id="KW-0464">Manganese</keyword>
<dbReference type="PANTHER" id="PTHR48480:SF2">
    <property type="entry name" value="PEPTIDASE D"/>
    <property type="match status" value="1"/>
</dbReference>
<dbReference type="InterPro" id="IPR036005">
    <property type="entry name" value="Creatinase/aminopeptidase-like"/>
</dbReference>
<dbReference type="Pfam" id="PF00557">
    <property type="entry name" value="Peptidase_M24"/>
    <property type="match status" value="1"/>
</dbReference>
<evidence type="ECO:0000256" key="15">
    <source>
        <dbReference type="ARBA" id="ARBA00048994"/>
    </source>
</evidence>
<keyword evidence="17" id="KW-1185">Reference proteome</keyword>
<dbReference type="SUPFAM" id="SSF55920">
    <property type="entry name" value="Creatinase/aminopeptidase"/>
    <property type="match status" value="1"/>
</dbReference>
<evidence type="ECO:0000256" key="13">
    <source>
        <dbReference type="ARBA" id="ARBA00044284"/>
    </source>
</evidence>
<dbReference type="SMART" id="SM01011">
    <property type="entry name" value="AMP_N"/>
    <property type="match status" value="1"/>
</dbReference>
<evidence type="ECO:0000313" key="18">
    <source>
        <dbReference type="WBParaSite" id="Gr19_v10_g5483.t1"/>
    </source>
</evidence>
<dbReference type="GO" id="GO:0006508">
    <property type="term" value="P:proteolysis"/>
    <property type="evidence" value="ECO:0007669"/>
    <property type="project" value="UniProtKB-KW"/>
</dbReference>
<dbReference type="Pfam" id="PF05195">
    <property type="entry name" value="AMP_N"/>
    <property type="match status" value="1"/>
</dbReference>
<dbReference type="InterPro" id="IPR007865">
    <property type="entry name" value="Aminopep_P_N"/>
</dbReference>
<evidence type="ECO:0000256" key="3">
    <source>
        <dbReference type="ARBA" id="ARBA00022670"/>
    </source>
</evidence>
<keyword evidence="3" id="KW-0645">Protease</keyword>
<sequence>MSFCRGPNTFSVPAQLFRENRIRLVTALRQKLGGAAAGACVLLEGGKECQRYNTDANDSPFRQESYFFWAFGVHEEDCYAAIDVASGKSAIFPPKLSPDYEIWLGKILPEKWFQDKYQVDHVHFQTGGAEIGEVLRGLFNAKKLLLLKADNTDSGNVLEPANLPGLDSFCTDVATLYPVMAELRVIKTDFELAVLRYASTIANEAHKEVMRRVRPEMFEYQLESLFRHISYSTGGCRHLGYTCIAATGQNAAILHYGHCNAPNDKLIKDGDICLFDMGPEYNCYTSDVTCSFPANGKFKENQKVIYNAVLRANRTVLSAAKPVMLEDLKSAGILRGDVAEMVDKRLGAVFMPHGLGHFMGLDVHDVGGYLGDALPRSDKPGLKSLRTTRTLKERMCITIEPGCYFIDTVLDKALANPELSQYFNVDRLREFRGVGGVRIEDDVIIWEKGNENMNADVPRTVEEIEHFMANAKSL</sequence>
<evidence type="ECO:0000259" key="16">
    <source>
        <dbReference type="SMART" id="SM01011"/>
    </source>
</evidence>
<evidence type="ECO:0000256" key="4">
    <source>
        <dbReference type="ARBA" id="ARBA00022723"/>
    </source>
</evidence>
<evidence type="ECO:0000256" key="9">
    <source>
        <dbReference type="ARBA" id="ARBA00043990"/>
    </source>
</evidence>
<dbReference type="CDD" id="cd01087">
    <property type="entry name" value="Prolidase"/>
    <property type="match status" value="1"/>
</dbReference>
<dbReference type="AlphaFoldDB" id="A0A914HZD2"/>
<feature type="domain" description="Aminopeptidase P N-terminal" evidence="16">
    <location>
        <begin position="12"/>
        <end position="155"/>
    </location>
</feature>
<dbReference type="InterPro" id="IPR052433">
    <property type="entry name" value="X-Pro_dipept-like"/>
</dbReference>
<reference evidence="18" key="1">
    <citation type="submission" date="2022-11" db="UniProtKB">
        <authorList>
            <consortium name="WormBaseParasite"/>
        </authorList>
    </citation>
    <scope>IDENTIFICATION</scope>
</reference>
<dbReference type="GO" id="GO:0030145">
    <property type="term" value="F:manganese ion binding"/>
    <property type="evidence" value="ECO:0007669"/>
    <property type="project" value="InterPro"/>
</dbReference>
<evidence type="ECO:0000256" key="7">
    <source>
        <dbReference type="ARBA" id="ARBA00023049"/>
    </source>
</evidence>
<evidence type="ECO:0000256" key="1">
    <source>
        <dbReference type="ARBA" id="ARBA00001936"/>
    </source>
</evidence>
<keyword evidence="5" id="KW-0378">Hydrolase</keyword>
<evidence type="ECO:0000256" key="12">
    <source>
        <dbReference type="ARBA" id="ARBA00044252"/>
    </source>
</evidence>
<evidence type="ECO:0000256" key="5">
    <source>
        <dbReference type="ARBA" id="ARBA00022801"/>
    </source>
</evidence>
<dbReference type="InterPro" id="IPR000994">
    <property type="entry name" value="Pept_M24"/>
</dbReference>
<dbReference type="Proteomes" id="UP000887572">
    <property type="component" value="Unplaced"/>
</dbReference>
<keyword evidence="7" id="KW-0482">Metalloprotease</keyword>
<proteinExistence type="inferred from homology"/>
<comment type="similarity">
    <text evidence="9">Belongs to the peptidase M24B family. Eukaryotic-type prolidase subfamily.</text>
</comment>
<dbReference type="PANTHER" id="PTHR48480">
    <property type="match status" value="1"/>
</dbReference>
<evidence type="ECO:0000256" key="8">
    <source>
        <dbReference type="ARBA" id="ARBA00023211"/>
    </source>
</evidence>
<dbReference type="Gene3D" id="3.40.350.10">
    <property type="entry name" value="Creatinase/prolidase N-terminal domain"/>
    <property type="match status" value="1"/>
</dbReference>
<evidence type="ECO:0000256" key="11">
    <source>
        <dbReference type="ARBA" id="ARBA00044141"/>
    </source>
</evidence>
<evidence type="ECO:0000256" key="14">
    <source>
        <dbReference type="ARBA" id="ARBA00044351"/>
    </source>
</evidence>
<protein>
    <recommendedName>
        <fullName evidence="11">Xaa-Pro dipeptidase</fullName>
        <ecNumber evidence="10">3.4.13.9</ecNumber>
    </recommendedName>
    <alternativeName>
        <fullName evidence="14">Imidodipeptidase</fullName>
    </alternativeName>
    <alternativeName>
        <fullName evidence="12">Peptidase D</fullName>
    </alternativeName>
    <alternativeName>
        <fullName evidence="13">Proline dipeptidase</fullName>
    </alternativeName>
</protein>
<dbReference type="GO" id="GO:0102009">
    <property type="term" value="F:proline dipeptidase activity"/>
    <property type="evidence" value="ECO:0007669"/>
    <property type="project" value="UniProtKB-EC"/>
</dbReference>